<feature type="transmembrane region" description="Helical" evidence="6">
    <location>
        <begin position="142"/>
        <end position="163"/>
    </location>
</feature>
<dbReference type="PANTHER" id="PTHR40077:SF1">
    <property type="entry name" value="MEMBRANE PROTEIN"/>
    <property type="match status" value="1"/>
</dbReference>
<feature type="transmembrane region" description="Helical" evidence="6">
    <location>
        <begin position="84"/>
        <end position="103"/>
    </location>
</feature>
<dbReference type="EMBL" id="JAAWVT010000015">
    <property type="protein sequence ID" value="NKG22800.1"/>
    <property type="molecule type" value="Genomic_DNA"/>
</dbReference>
<sequence>MVSPTPETSSASVLNRSKLSPKRLYGFLAAAEMVTWALLIISMVLKYAADLPAFVRVFGMVHGVVFISYILVTIFVWANERWSFVQGLLGMGSAVIPFATLPFERSILRRGMLSDSWRLAPGGDDPHGIVEKLQATALRKPLLAALVGIVLVAVVTSVLLVVGPPGGSK</sequence>
<evidence type="ECO:0000256" key="2">
    <source>
        <dbReference type="ARBA" id="ARBA00022475"/>
    </source>
</evidence>
<protein>
    <submittedName>
        <fullName evidence="8">DUF3817 domain-containing protein</fullName>
    </submittedName>
</protein>
<dbReference type="Proteomes" id="UP000746595">
    <property type="component" value="Unassembled WGS sequence"/>
</dbReference>
<evidence type="ECO:0000256" key="6">
    <source>
        <dbReference type="SAM" id="Phobius"/>
    </source>
</evidence>
<comment type="caution">
    <text evidence="8">The sequence shown here is derived from an EMBL/GenBank/DDBJ whole genome shotgun (WGS) entry which is preliminary data.</text>
</comment>
<proteinExistence type="predicted"/>
<comment type="subcellular location">
    <subcellularLocation>
        <location evidence="1">Cell membrane</location>
        <topology evidence="1">Multi-pass membrane protein</topology>
    </subcellularLocation>
</comment>
<keyword evidence="3 6" id="KW-0812">Transmembrane</keyword>
<evidence type="ECO:0000259" key="7">
    <source>
        <dbReference type="Pfam" id="PF12823"/>
    </source>
</evidence>
<feature type="domain" description="DUF3817" evidence="7">
    <location>
        <begin position="24"/>
        <end position="108"/>
    </location>
</feature>
<accession>A0ABX1GB23</accession>
<evidence type="ECO:0000256" key="1">
    <source>
        <dbReference type="ARBA" id="ARBA00004651"/>
    </source>
</evidence>
<evidence type="ECO:0000256" key="3">
    <source>
        <dbReference type="ARBA" id="ARBA00022692"/>
    </source>
</evidence>
<keyword evidence="9" id="KW-1185">Reference proteome</keyword>
<dbReference type="Pfam" id="PF12823">
    <property type="entry name" value="DUF3817"/>
    <property type="match status" value="1"/>
</dbReference>
<evidence type="ECO:0000256" key="4">
    <source>
        <dbReference type="ARBA" id="ARBA00022989"/>
    </source>
</evidence>
<dbReference type="InterPro" id="IPR023845">
    <property type="entry name" value="DUF3817_TM"/>
</dbReference>
<dbReference type="NCBIfam" id="TIGR03954">
    <property type="entry name" value="integ_memb_HG"/>
    <property type="match status" value="1"/>
</dbReference>
<keyword evidence="5 6" id="KW-0472">Membrane</keyword>
<feature type="transmembrane region" description="Helical" evidence="6">
    <location>
        <begin position="57"/>
        <end position="78"/>
    </location>
</feature>
<dbReference type="PANTHER" id="PTHR40077">
    <property type="entry name" value="MEMBRANE PROTEIN-RELATED"/>
    <property type="match status" value="1"/>
</dbReference>
<feature type="transmembrane region" description="Helical" evidence="6">
    <location>
        <begin position="24"/>
        <end position="45"/>
    </location>
</feature>
<reference evidence="8 9" key="1">
    <citation type="submission" date="2020-04" db="EMBL/GenBank/DDBJ databases">
        <title>Paeniglutamicibacter sp. ANT13_2, a novel actinomycete isolated from sediment in Antarctica.</title>
        <authorList>
            <person name="Sakdapetsiri C."/>
            <person name="Pinyakong O."/>
        </authorList>
    </citation>
    <scope>NUCLEOTIDE SEQUENCE [LARGE SCALE GENOMIC DNA]</scope>
    <source>
        <strain evidence="8 9">ANT13_2</strain>
    </source>
</reference>
<evidence type="ECO:0000313" key="9">
    <source>
        <dbReference type="Proteomes" id="UP000746595"/>
    </source>
</evidence>
<dbReference type="RefSeq" id="WP_168153531.1">
    <property type="nucleotide sequence ID" value="NZ_JAAWVT010000015.1"/>
</dbReference>
<evidence type="ECO:0000313" key="8">
    <source>
        <dbReference type="EMBL" id="NKG22800.1"/>
    </source>
</evidence>
<gene>
    <name evidence="8" type="ORF">HED64_19090</name>
</gene>
<name>A0ABX1GB23_9MICC</name>
<evidence type="ECO:0000256" key="5">
    <source>
        <dbReference type="ARBA" id="ARBA00023136"/>
    </source>
</evidence>
<organism evidence="8 9">
    <name type="scientific">Paeniglutamicibacter terrestris</name>
    <dbReference type="NCBI Taxonomy" id="2723403"/>
    <lineage>
        <taxon>Bacteria</taxon>
        <taxon>Bacillati</taxon>
        <taxon>Actinomycetota</taxon>
        <taxon>Actinomycetes</taxon>
        <taxon>Micrococcales</taxon>
        <taxon>Micrococcaceae</taxon>
        <taxon>Paeniglutamicibacter</taxon>
    </lineage>
</organism>
<keyword evidence="2" id="KW-1003">Cell membrane</keyword>
<keyword evidence="4 6" id="KW-1133">Transmembrane helix</keyword>